<dbReference type="InterPro" id="IPR034137">
    <property type="entry name" value="TOPRIM_RecR"/>
</dbReference>
<evidence type="ECO:0000256" key="2">
    <source>
        <dbReference type="ARBA" id="ARBA00022763"/>
    </source>
</evidence>
<feature type="coiled-coil region" evidence="8">
    <location>
        <begin position="30"/>
        <end position="57"/>
    </location>
</feature>
<proteinExistence type="inferred from homology"/>
<dbReference type="Gene3D" id="3.40.1360.10">
    <property type="match status" value="1"/>
</dbReference>
<gene>
    <name evidence="7" type="primary">recR</name>
    <name evidence="10" type="ORF">A2812_02845</name>
</gene>
<dbReference type="InterPro" id="IPR023627">
    <property type="entry name" value="Rcmb_RecR"/>
</dbReference>
<dbReference type="NCBIfam" id="TIGR00615">
    <property type="entry name" value="recR"/>
    <property type="match status" value="1"/>
</dbReference>
<dbReference type="GO" id="GO:0008270">
    <property type="term" value="F:zinc ion binding"/>
    <property type="evidence" value="ECO:0007669"/>
    <property type="project" value="UniProtKB-KW"/>
</dbReference>
<dbReference type="GO" id="GO:0003677">
    <property type="term" value="F:DNA binding"/>
    <property type="evidence" value="ECO:0007669"/>
    <property type="project" value="UniProtKB-UniRule"/>
</dbReference>
<feature type="domain" description="Toprim" evidence="9">
    <location>
        <begin position="84"/>
        <end position="191"/>
    </location>
</feature>
<comment type="caution">
    <text evidence="7">Lacks conserved residue(s) required for the propagation of feature annotation.</text>
</comment>
<evidence type="ECO:0000313" key="10">
    <source>
        <dbReference type="EMBL" id="OGZ65213.1"/>
    </source>
</evidence>
<keyword evidence="8" id="KW-0175">Coiled coil</keyword>
<keyword evidence="5 7" id="KW-0233">DNA recombination</keyword>
<dbReference type="HAMAP" id="MF_00017">
    <property type="entry name" value="RecR"/>
    <property type="match status" value="1"/>
</dbReference>
<evidence type="ECO:0000256" key="6">
    <source>
        <dbReference type="ARBA" id="ARBA00023204"/>
    </source>
</evidence>
<dbReference type="InterPro" id="IPR006171">
    <property type="entry name" value="TOPRIM_dom"/>
</dbReference>
<evidence type="ECO:0000256" key="4">
    <source>
        <dbReference type="ARBA" id="ARBA00022833"/>
    </source>
</evidence>
<dbReference type="Pfam" id="PF01751">
    <property type="entry name" value="Toprim"/>
    <property type="match status" value="1"/>
</dbReference>
<dbReference type="GO" id="GO:0006310">
    <property type="term" value="P:DNA recombination"/>
    <property type="evidence" value="ECO:0007669"/>
    <property type="project" value="UniProtKB-UniRule"/>
</dbReference>
<evidence type="ECO:0000256" key="1">
    <source>
        <dbReference type="ARBA" id="ARBA00022723"/>
    </source>
</evidence>
<organism evidence="10 11">
    <name type="scientific">Candidatus Staskawiczbacteria bacterium RIFCSPHIGHO2_01_FULL_36_16</name>
    <dbReference type="NCBI Taxonomy" id="1802200"/>
    <lineage>
        <taxon>Bacteria</taxon>
        <taxon>Candidatus Staskawicziibacteriota</taxon>
    </lineage>
</organism>
<keyword evidence="6 7" id="KW-0234">DNA repair</keyword>
<dbReference type="Gene3D" id="1.10.8.420">
    <property type="entry name" value="RecR Domain 1"/>
    <property type="match status" value="1"/>
</dbReference>
<keyword evidence="3 7" id="KW-0863">Zinc-finger</keyword>
<dbReference type="AlphaFoldDB" id="A0A1G2HS00"/>
<dbReference type="STRING" id="1802200.A2812_02845"/>
<keyword evidence="1 7" id="KW-0479">Metal-binding</keyword>
<evidence type="ECO:0000259" key="9">
    <source>
        <dbReference type="PROSITE" id="PS50880"/>
    </source>
</evidence>
<dbReference type="Pfam" id="PF21176">
    <property type="entry name" value="RecR_HhH"/>
    <property type="match status" value="1"/>
</dbReference>
<dbReference type="GO" id="GO:0006281">
    <property type="term" value="P:DNA repair"/>
    <property type="evidence" value="ECO:0007669"/>
    <property type="project" value="UniProtKB-UniRule"/>
</dbReference>
<comment type="function">
    <text evidence="7">May play a role in DNA repair. It seems to be involved in an RecBC-independent recombinational process of DNA repair. It may act with RecF and RecO.</text>
</comment>
<name>A0A1G2HS00_9BACT</name>
<dbReference type="SUPFAM" id="SSF111304">
    <property type="entry name" value="Recombination protein RecR"/>
    <property type="match status" value="1"/>
</dbReference>
<evidence type="ECO:0000256" key="7">
    <source>
        <dbReference type="HAMAP-Rule" id="MF_00017"/>
    </source>
</evidence>
<dbReference type="InterPro" id="IPR000093">
    <property type="entry name" value="DNA_Rcmb_RecR"/>
</dbReference>
<dbReference type="EMBL" id="MHOM01000010">
    <property type="protein sequence ID" value="OGZ65213.1"/>
    <property type="molecule type" value="Genomic_DNA"/>
</dbReference>
<dbReference type="PANTHER" id="PTHR30446:SF0">
    <property type="entry name" value="RECOMBINATION PROTEIN RECR"/>
    <property type="match status" value="1"/>
</dbReference>
<dbReference type="PANTHER" id="PTHR30446">
    <property type="entry name" value="RECOMBINATION PROTEIN RECR"/>
    <property type="match status" value="1"/>
</dbReference>
<reference evidence="10 11" key="1">
    <citation type="journal article" date="2016" name="Nat. Commun.">
        <title>Thousands of microbial genomes shed light on interconnected biogeochemical processes in an aquifer system.</title>
        <authorList>
            <person name="Anantharaman K."/>
            <person name="Brown C.T."/>
            <person name="Hug L.A."/>
            <person name="Sharon I."/>
            <person name="Castelle C.J."/>
            <person name="Probst A.J."/>
            <person name="Thomas B.C."/>
            <person name="Singh A."/>
            <person name="Wilkins M.J."/>
            <person name="Karaoz U."/>
            <person name="Brodie E.L."/>
            <person name="Williams K.H."/>
            <person name="Hubbard S.S."/>
            <person name="Banfield J.F."/>
        </authorList>
    </citation>
    <scope>NUCLEOTIDE SEQUENCE [LARGE SCALE GENOMIC DNA]</scope>
</reference>
<evidence type="ECO:0000313" key="11">
    <source>
        <dbReference type="Proteomes" id="UP000177190"/>
    </source>
</evidence>
<accession>A0A1G2HS00</accession>
<keyword evidence="4 7" id="KW-0862">Zinc</keyword>
<dbReference type="PROSITE" id="PS50880">
    <property type="entry name" value="TOPRIM"/>
    <property type="match status" value="1"/>
</dbReference>
<evidence type="ECO:0000256" key="8">
    <source>
        <dbReference type="SAM" id="Coils"/>
    </source>
</evidence>
<dbReference type="Proteomes" id="UP000177190">
    <property type="component" value="Unassembled WGS sequence"/>
</dbReference>
<comment type="similarity">
    <text evidence="7">Belongs to the RecR family.</text>
</comment>
<dbReference type="Pfam" id="PF21175">
    <property type="entry name" value="RecR_C"/>
    <property type="match status" value="1"/>
</dbReference>
<dbReference type="CDD" id="cd01025">
    <property type="entry name" value="TOPRIM_recR"/>
    <property type="match status" value="1"/>
</dbReference>
<evidence type="ECO:0000256" key="3">
    <source>
        <dbReference type="ARBA" id="ARBA00022771"/>
    </source>
</evidence>
<keyword evidence="2 7" id="KW-0227">DNA damage</keyword>
<protein>
    <recommendedName>
        <fullName evidence="7">Recombination protein RecR</fullName>
    </recommendedName>
</protein>
<evidence type="ECO:0000256" key="5">
    <source>
        <dbReference type="ARBA" id="ARBA00023172"/>
    </source>
</evidence>
<sequence>MPSIEKLIDIFKKFPTVGPRTAGRFVYYLIKLPKDQIDELSNALQELKNKIKLCRMCFNPFEDCGGPSSTDLCEICSDPRRNKNMLCIVEKEADLLSIENIPNSSRTLDGVGAKKYNGFYFILGGTLAMMRKEDIDNLRIEQLKERVKTGNFSEIIIALNPTPEGKATSILIERTINQLQETFSAQGGPASGWKITHLAKGIPVGGELEYADEETLESAFEGRK</sequence>
<comment type="caution">
    <text evidence="10">The sequence shown here is derived from an EMBL/GenBank/DDBJ whole genome shotgun (WGS) entry which is preliminary data.</text>
</comment>